<dbReference type="SUPFAM" id="SSF51445">
    <property type="entry name" value="(Trans)glycosidases"/>
    <property type="match status" value="1"/>
</dbReference>
<gene>
    <name evidence="7" type="ORF">H8706_00705</name>
</gene>
<comment type="similarity">
    <text evidence="1 4">Belongs to the glycosyl hydrolase 31 family.</text>
</comment>
<dbReference type="CDD" id="cd06592">
    <property type="entry name" value="GH31_NET37"/>
    <property type="match status" value="1"/>
</dbReference>
<keyword evidence="3 4" id="KW-0326">Glycosidase</keyword>
<proteinExistence type="inferred from homology"/>
<dbReference type="Pfam" id="PF01055">
    <property type="entry name" value="Glyco_hydro_31_2nd"/>
    <property type="match status" value="1"/>
</dbReference>
<dbReference type="GO" id="GO:0004553">
    <property type="term" value="F:hydrolase activity, hydrolyzing O-glycosyl compounds"/>
    <property type="evidence" value="ECO:0007669"/>
    <property type="project" value="InterPro"/>
</dbReference>
<dbReference type="InterPro" id="IPR050985">
    <property type="entry name" value="Alpha-glycosidase_related"/>
</dbReference>
<dbReference type="SUPFAM" id="SSF51011">
    <property type="entry name" value="Glycosyl hydrolase domain"/>
    <property type="match status" value="1"/>
</dbReference>
<keyword evidence="8" id="KW-1185">Reference proteome</keyword>
<evidence type="ECO:0000256" key="3">
    <source>
        <dbReference type="ARBA" id="ARBA00023295"/>
    </source>
</evidence>
<feature type="domain" description="Glycoside hydrolase family 31 TIM barrel" evidence="5">
    <location>
        <begin position="130"/>
        <end position="408"/>
    </location>
</feature>
<dbReference type="Proteomes" id="UP000647416">
    <property type="component" value="Unassembled WGS sequence"/>
</dbReference>
<dbReference type="Gene3D" id="3.20.20.80">
    <property type="entry name" value="Glycosidases"/>
    <property type="match status" value="1"/>
</dbReference>
<dbReference type="EMBL" id="JACRTE010000001">
    <property type="protein sequence ID" value="MBC8595389.1"/>
    <property type="molecule type" value="Genomic_DNA"/>
</dbReference>
<dbReference type="InterPro" id="IPR000322">
    <property type="entry name" value="Glyco_hydro_31_TIM"/>
</dbReference>
<dbReference type="Gene3D" id="2.60.40.1180">
    <property type="entry name" value="Golgi alpha-mannosidase II"/>
    <property type="match status" value="1"/>
</dbReference>
<keyword evidence="2 4" id="KW-0378">Hydrolase</keyword>
<name>A0A926FBM6_9FIRM</name>
<evidence type="ECO:0000313" key="7">
    <source>
        <dbReference type="EMBL" id="MBC8595389.1"/>
    </source>
</evidence>
<evidence type="ECO:0000259" key="5">
    <source>
        <dbReference type="Pfam" id="PF01055"/>
    </source>
</evidence>
<dbReference type="PANTHER" id="PTHR43053:SF4">
    <property type="entry name" value="MYOGENESIS-REGULATING GLYCOSIDASE"/>
    <property type="match status" value="1"/>
</dbReference>
<evidence type="ECO:0000256" key="4">
    <source>
        <dbReference type="RuleBase" id="RU361185"/>
    </source>
</evidence>
<comment type="caution">
    <text evidence="7">The sequence shown here is derived from an EMBL/GenBank/DDBJ whole genome shotgun (WGS) entry which is preliminary data.</text>
</comment>
<dbReference type="GO" id="GO:0005975">
    <property type="term" value="P:carbohydrate metabolic process"/>
    <property type="evidence" value="ECO:0007669"/>
    <property type="project" value="InterPro"/>
</dbReference>
<organism evidence="7 8">
    <name type="scientific">Qingrenia yutianensis</name>
    <dbReference type="NCBI Taxonomy" id="2763676"/>
    <lineage>
        <taxon>Bacteria</taxon>
        <taxon>Bacillati</taxon>
        <taxon>Bacillota</taxon>
        <taxon>Clostridia</taxon>
        <taxon>Eubacteriales</taxon>
        <taxon>Oscillospiraceae</taxon>
        <taxon>Qingrenia</taxon>
    </lineage>
</organism>
<dbReference type="InterPro" id="IPR017853">
    <property type="entry name" value="GH"/>
</dbReference>
<dbReference type="InterPro" id="IPR048395">
    <property type="entry name" value="Glyco_hydro_31_C"/>
</dbReference>
<evidence type="ECO:0000259" key="6">
    <source>
        <dbReference type="Pfam" id="PF21365"/>
    </source>
</evidence>
<dbReference type="InterPro" id="IPR013780">
    <property type="entry name" value="Glyco_hydro_b"/>
</dbReference>
<dbReference type="AlphaFoldDB" id="A0A926FBM6"/>
<dbReference type="RefSeq" id="WP_262431094.1">
    <property type="nucleotide sequence ID" value="NZ_JACRTE010000001.1"/>
</dbReference>
<accession>A0A926FBM6</accession>
<evidence type="ECO:0000313" key="8">
    <source>
        <dbReference type="Proteomes" id="UP000647416"/>
    </source>
</evidence>
<dbReference type="Pfam" id="PF21365">
    <property type="entry name" value="Glyco_hydro_31_3rd"/>
    <property type="match status" value="1"/>
</dbReference>
<sequence length="509" mass="57257">MDKIKMLDGECWWGGKVPSGCDMPFDENSDCTFDIESRDGENDQSASLFLSSCGRYIWNDNPFAIKFNKGEISLECAYGTDFEIGEGYKNLKGAYLAAAKKHFSFNGELPDKLFFTSPQYNTWMELGTDQTTENILNYARGILENGLPAGVLMIDGGWQEDYGVLEFHKGKIPDPAYLIYELHKLGFKVMLWTSPIVSSAGVRFKYLRSKGYLLKDKDGEIAVRRWWSGFSAMLDFTNPDAVKWFRGQLDSLVECYGVDGYKFDAGDASIYCRDDDAYVKTAPRNHTTAFNIMGEKYKFNEFRAAHNSGGRPIVARLHDKNHSWDNIGLNTLIPNTTVQSLLGYAYCCPDMVGGGMIGSVNSANDTDGELFIRWSQANALMPMMQISLAPWRVLSSENYEIVKKSICLHKEYGEHIYALAQNSAKTGEPIFRNMEYEFPNEGFEHVCDQFMLGSDIMSAPVLTKGAAKRSVKFPKGEWADKEGNIVSHGGETKEFDAPIDTLLYFKKVK</sequence>
<feature type="domain" description="Glycosyl hydrolase family 31 C-terminal" evidence="6">
    <location>
        <begin position="427"/>
        <end position="504"/>
    </location>
</feature>
<protein>
    <submittedName>
        <fullName evidence="7">Glycoside hydrolase</fullName>
    </submittedName>
</protein>
<evidence type="ECO:0000256" key="1">
    <source>
        <dbReference type="ARBA" id="ARBA00007806"/>
    </source>
</evidence>
<evidence type="ECO:0000256" key="2">
    <source>
        <dbReference type="ARBA" id="ARBA00022801"/>
    </source>
</evidence>
<reference evidence="7" key="1">
    <citation type="submission" date="2020-08" db="EMBL/GenBank/DDBJ databases">
        <title>Genome public.</title>
        <authorList>
            <person name="Liu C."/>
            <person name="Sun Q."/>
        </authorList>
    </citation>
    <scope>NUCLEOTIDE SEQUENCE</scope>
    <source>
        <strain evidence="7">NSJ-50</strain>
    </source>
</reference>
<dbReference type="PANTHER" id="PTHR43053">
    <property type="entry name" value="GLYCOSIDASE FAMILY 31"/>
    <property type="match status" value="1"/>
</dbReference>